<name>A0A835HJ55_9MAGN</name>
<evidence type="ECO:0000313" key="2">
    <source>
        <dbReference type="EMBL" id="KAF9599961.1"/>
    </source>
</evidence>
<gene>
    <name evidence="2" type="ORF">IFM89_001996</name>
</gene>
<evidence type="ECO:0000313" key="3">
    <source>
        <dbReference type="Proteomes" id="UP000631114"/>
    </source>
</evidence>
<dbReference type="Proteomes" id="UP000631114">
    <property type="component" value="Unassembled WGS sequence"/>
</dbReference>
<comment type="caution">
    <text evidence="2">The sequence shown here is derived from an EMBL/GenBank/DDBJ whole genome shotgun (WGS) entry which is preliminary data.</text>
</comment>
<organism evidence="2 3">
    <name type="scientific">Coptis chinensis</name>
    <dbReference type="NCBI Taxonomy" id="261450"/>
    <lineage>
        <taxon>Eukaryota</taxon>
        <taxon>Viridiplantae</taxon>
        <taxon>Streptophyta</taxon>
        <taxon>Embryophyta</taxon>
        <taxon>Tracheophyta</taxon>
        <taxon>Spermatophyta</taxon>
        <taxon>Magnoliopsida</taxon>
        <taxon>Ranunculales</taxon>
        <taxon>Ranunculaceae</taxon>
        <taxon>Coptidoideae</taxon>
        <taxon>Coptis</taxon>
    </lineage>
</organism>
<evidence type="ECO:0000256" key="1">
    <source>
        <dbReference type="SAM" id="Phobius"/>
    </source>
</evidence>
<protein>
    <submittedName>
        <fullName evidence="2">Uncharacterized protein</fullName>
    </submittedName>
</protein>
<accession>A0A835HJ55</accession>
<keyword evidence="1" id="KW-0812">Transmembrane</keyword>
<dbReference type="EMBL" id="JADFTS010000006">
    <property type="protein sequence ID" value="KAF9599961.1"/>
    <property type="molecule type" value="Genomic_DNA"/>
</dbReference>
<dbReference type="AlphaFoldDB" id="A0A835HJ55"/>
<sequence>MHHALCFCFIEERARCCGSEKHAKERECIVPPTDYVVEYVCGDPTVEGDVIDDQVEKDVISKSEVPGKERPGFMLYQQHKVMWSVLTAVCLVAAVSIGLSRARDIQGCVGGKVGSGLGKLLEIHLGLHWTFGHACLIFCQRRNPNKCTGCYAPAVVTGDETETWSEEQVKIVESGPN</sequence>
<keyword evidence="3" id="KW-1185">Reference proteome</keyword>
<reference evidence="2 3" key="1">
    <citation type="submission" date="2020-10" db="EMBL/GenBank/DDBJ databases">
        <title>The Coptis chinensis genome and diversification of protoberbering-type alkaloids.</title>
        <authorList>
            <person name="Wang B."/>
            <person name="Shu S."/>
            <person name="Song C."/>
            <person name="Liu Y."/>
        </authorList>
    </citation>
    <scope>NUCLEOTIDE SEQUENCE [LARGE SCALE GENOMIC DNA]</scope>
    <source>
        <strain evidence="2">HL-2020</strain>
        <tissue evidence="2">Leaf</tissue>
    </source>
</reference>
<keyword evidence="1" id="KW-1133">Transmembrane helix</keyword>
<keyword evidence="1" id="KW-0472">Membrane</keyword>
<proteinExistence type="predicted"/>
<feature type="transmembrane region" description="Helical" evidence="1">
    <location>
        <begin position="81"/>
        <end position="99"/>
    </location>
</feature>